<evidence type="ECO:0000256" key="1">
    <source>
        <dbReference type="SAM" id="MobiDB-lite"/>
    </source>
</evidence>
<name>A0ABW8J6J2_9GAMM</name>
<dbReference type="Pfam" id="PF17899">
    <property type="entry name" value="Peptidase_M61_N"/>
    <property type="match status" value="1"/>
</dbReference>
<proteinExistence type="predicted"/>
<dbReference type="InterPro" id="IPR027268">
    <property type="entry name" value="Peptidase_M4/M1_CTD_sf"/>
</dbReference>
<evidence type="ECO:0000259" key="3">
    <source>
        <dbReference type="Pfam" id="PF17899"/>
    </source>
</evidence>
<evidence type="ECO:0000313" key="5">
    <source>
        <dbReference type="Proteomes" id="UP001620339"/>
    </source>
</evidence>
<feature type="domain" description="Peptidase M61 N-terminal" evidence="3">
    <location>
        <begin position="96"/>
        <end position="271"/>
    </location>
</feature>
<dbReference type="Gene3D" id="1.10.390.10">
    <property type="entry name" value="Neutral Protease Domain 2"/>
    <property type="match status" value="1"/>
</dbReference>
<feature type="domain" description="Peptidase M61 catalytic" evidence="2">
    <location>
        <begin position="368"/>
        <end position="483"/>
    </location>
</feature>
<protein>
    <submittedName>
        <fullName evidence="4">M61 family metallopeptidase</fullName>
    </submittedName>
</protein>
<comment type="caution">
    <text evidence="4">The sequence shown here is derived from an EMBL/GenBank/DDBJ whole genome shotgun (WGS) entry which is preliminary data.</text>
</comment>
<feature type="region of interest" description="Disordered" evidence="1">
    <location>
        <begin position="1"/>
        <end position="33"/>
    </location>
</feature>
<evidence type="ECO:0000259" key="2">
    <source>
        <dbReference type="Pfam" id="PF05299"/>
    </source>
</evidence>
<keyword evidence="5" id="KW-1185">Reference proteome</keyword>
<dbReference type="Gene3D" id="2.30.42.10">
    <property type="match status" value="1"/>
</dbReference>
<dbReference type="Gene3D" id="2.60.40.3650">
    <property type="match status" value="1"/>
</dbReference>
<dbReference type="InterPro" id="IPR007963">
    <property type="entry name" value="Peptidase_M61_catalytic"/>
</dbReference>
<dbReference type="InterPro" id="IPR040756">
    <property type="entry name" value="Peptidase_M61_N"/>
</dbReference>
<gene>
    <name evidence="4" type="ORF">ISP25_12595</name>
</gene>
<dbReference type="Pfam" id="PF05299">
    <property type="entry name" value="Peptidase_M61"/>
    <property type="match status" value="1"/>
</dbReference>
<organism evidence="4 5">
    <name type="scientific">Rhodanobacter hydrolyticus</name>
    <dbReference type="NCBI Taxonomy" id="2250595"/>
    <lineage>
        <taxon>Bacteria</taxon>
        <taxon>Pseudomonadati</taxon>
        <taxon>Pseudomonadota</taxon>
        <taxon>Gammaproteobacteria</taxon>
        <taxon>Lysobacterales</taxon>
        <taxon>Rhodanobacteraceae</taxon>
        <taxon>Rhodanobacter</taxon>
    </lineage>
</organism>
<evidence type="ECO:0000313" key="4">
    <source>
        <dbReference type="EMBL" id="MFK2877911.1"/>
    </source>
</evidence>
<accession>A0ABW8J6J2</accession>
<dbReference type="Proteomes" id="UP001620339">
    <property type="component" value="Unassembled WGS sequence"/>
</dbReference>
<dbReference type="EMBL" id="JADIKK010000008">
    <property type="protein sequence ID" value="MFK2877911.1"/>
    <property type="molecule type" value="Genomic_DNA"/>
</dbReference>
<reference evidence="4 5" key="1">
    <citation type="submission" date="2020-10" db="EMBL/GenBank/DDBJ databases">
        <title>Phylogeny of dyella-like bacteria.</title>
        <authorList>
            <person name="Fu J."/>
        </authorList>
    </citation>
    <scope>NUCLEOTIDE SEQUENCE [LARGE SCALE GENOMIC DNA]</scope>
    <source>
        <strain evidence="4 5">KACC 19113</strain>
    </source>
</reference>
<dbReference type="InterPro" id="IPR036034">
    <property type="entry name" value="PDZ_sf"/>
</dbReference>
<sequence length="692" mass="76088">MRRLRVTSGRVPRAHRDLPSTGPAARRHDERRFSAGSAASAWVGACPEPPVNRPLFRSSLIAAAVVGALSLSVVHAQDAERAAPADTPYDDGTLTVNVDLTDAPKRMFRVQEAIPVKAGEVTLLYPEWIPGEHAPSGPIQNVAGLIISANGKQLAWRRDLRDMYAIHLNVPDGVSQLDLAFQFLSPAPGEDSLFGASASSTPNLVDVEFNQVAFYPAGYYSRQIHIQPTVQLPAGWKFGTAMEVASQSGGTVQFKPVTFNNLVDSPLIAGEYFNRVDLAPGAKVPVHLNVVGDGAKDVKLTDKQLEQQRAVVTQTNLLFGAHHYDHYDFLLTLSDHTGHFGLEHHQSSDDRLPADFFTDDDMHTLAASLMPHEFVHSWNGKFRRPADLWTPNFNVKMQDDLLWVYEGLTDYWCSVLTARADLWSPEQFRDTMADIAAQMSERTGRAWRSLQDTADAAPLTYYGGGGWGNWRRGTDFYPEGQLLWLDVDTKIRELSGGKHSLDDFAHAFYGMENGSYVTKTYTFDDVVSTLNQVQPFDWAKFLRERLDYTGPNLPEQGIARGGWKLVYTDKPNAQTKAMEGIRHGVNLAASIGLSASKSGDIYDVQWNGPAFKAGLVPGLTIVAVNGKDYSPDALKDAITAAKTGSAPIQLLVKNVDIYSTAKIDYHGGLLYPHLVRADGKDLLDAIATARKN</sequence>
<dbReference type="SUPFAM" id="SSF50156">
    <property type="entry name" value="PDZ domain-like"/>
    <property type="match status" value="1"/>
</dbReference>